<dbReference type="Proteomes" id="UP001172083">
    <property type="component" value="Unassembled WGS sequence"/>
</dbReference>
<dbReference type="Pfam" id="PF00149">
    <property type="entry name" value="Metallophos"/>
    <property type="match status" value="1"/>
</dbReference>
<evidence type="ECO:0000259" key="1">
    <source>
        <dbReference type="Pfam" id="PF00149"/>
    </source>
</evidence>
<dbReference type="RefSeq" id="WP_346761760.1">
    <property type="nucleotide sequence ID" value="NZ_JAUJEB010000009.1"/>
</dbReference>
<proteinExistence type="predicted"/>
<dbReference type="GO" id="GO:0016874">
    <property type="term" value="F:ligase activity"/>
    <property type="evidence" value="ECO:0007669"/>
    <property type="project" value="UniProtKB-KW"/>
</dbReference>
<dbReference type="InterPro" id="IPR004843">
    <property type="entry name" value="Calcineurin-like_PHP"/>
</dbReference>
<keyword evidence="2" id="KW-0436">Ligase</keyword>
<accession>A0ABT8LGV5</accession>
<evidence type="ECO:0000313" key="2">
    <source>
        <dbReference type="EMBL" id="MDN5216421.1"/>
    </source>
</evidence>
<feature type="domain" description="Calcineurin-like phosphoesterase" evidence="1">
    <location>
        <begin position="29"/>
        <end position="132"/>
    </location>
</feature>
<sequence>MKFESVQIKEQTFLLHPLKAIYWVEEKSLLLADFHLGKASHFRKNGIAVPQQVIYSNYAKFNRLLKVFPQEKVIFLGDLFHSDHNEEWEKFGAMINAYKQFQFLLISGNHDIMARREYEKFNIAVFDEPYAMGPLLLTHHPIEEVPEDYYNLAGHVHPGIKLRGKARQSLRLPCFYFSDRQGLLPAFGKFTGMAMIRPKKTDQVFAPVSDHEIMSF</sequence>
<comment type="caution">
    <text evidence="2">The sequence shown here is derived from an EMBL/GenBank/DDBJ whole genome shotgun (WGS) entry which is preliminary data.</text>
</comment>
<reference evidence="2" key="1">
    <citation type="submission" date="2023-06" db="EMBL/GenBank/DDBJ databases">
        <title>Genomic of Agaribacillus aureum.</title>
        <authorList>
            <person name="Wang G."/>
        </authorList>
    </citation>
    <scope>NUCLEOTIDE SEQUENCE</scope>
    <source>
        <strain evidence="2">BMA12</strain>
    </source>
</reference>
<dbReference type="GO" id="GO:0016787">
    <property type="term" value="F:hydrolase activity"/>
    <property type="evidence" value="ECO:0007669"/>
    <property type="project" value="UniProtKB-KW"/>
</dbReference>
<keyword evidence="2" id="KW-0255">Endonuclease</keyword>
<name>A0ABT8LGV5_9BACT</name>
<dbReference type="PANTHER" id="PTHR39323:SF1">
    <property type="entry name" value="BLR1149 PROTEIN"/>
    <property type="match status" value="1"/>
</dbReference>
<keyword evidence="2" id="KW-0378">Hydrolase</keyword>
<dbReference type="PANTHER" id="PTHR39323">
    <property type="entry name" value="BLR1149 PROTEIN"/>
    <property type="match status" value="1"/>
</dbReference>
<dbReference type="PIRSF" id="PIRSF000887">
    <property type="entry name" value="Pesterase_MJ0037"/>
    <property type="match status" value="1"/>
</dbReference>
<dbReference type="SUPFAM" id="SSF56300">
    <property type="entry name" value="Metallo-dependent phosphatases"/>
    <property type="match status" value="1"/>
</dbReference>
<dbReference type="GO" id="GO:0004519">
    <property type="term" value="F:endonuclease activity"/>
    <property type="evidence" value="ECO:0007669"/>
    <property type="project" value="UniProtKB-KW"/>
</dbReference>
<dbReference type="InterPro" id="IPR024173">
    <property type="entry name" value="Pesterase_MJ0037-like"/>
</dbReference>
<dbReference type="EMBL" id="JAUJEB010000009">
    <property type="protein sequence ID" value="MDN5216421.1"/>
    <property type="molecule type" value="Genomic_DNA"/>
</dbReference>
<dbReference type="InterPro" id="IPR029052">
    <property type="entry name" value="Metallo-depent_PP-like"/>
</dbReference>
<protein>
    <submittedName>
        <fullName evidence="2">Ligase-associated DNA damage response endonuclease PdeM</fullName>
        <ecNumber evidence="2">3.1.-.-</ecNumber>
    </submittedName>
</protein>
<dbReference type="Gene3D" id="3.60.21.10">
    <property type="match status" value="1"/>
</dbReference>
<gene>
    <name evidence="2" type="primary">pdeM</name>
    <name evidence="2" type="ORF">QQ020_30415</name>
</gene>
<organism evidence="2 3">
    <name type="scientific">Agaribacillus aureus</name>
    <dbReference type="NCBI Taxonomy" id="3051825"/>
    <lineage>
        <taxon>Bacteria</taxon>
        <taxon>Pseudomonadati</taxon>
        <taxon>Bacteroidota</taxon>
        <taxon>Cytophagia</taxon>
        <taxon>Cytophagales</taxon>
        <taxon>Splendidivirgaceae</taxon>
        <taxon>Agaribacillus</taxon>
    </lineage>
</organism>
<dbReference type="InterPro" id="IPR026336">
    <property type="entry name" value="PdeM-like"/>
</dbReference>
<dbReference type="NCBIfam" id="TIGR04123">
    <property type="entry name" value="P_estr_lig_assc"/>
    <property type="match status" value="1"/>
</dbReference>
<keyword evidence="2" id="KW-0540">Nuclease</keyword>
<evidence type="ECO:0000313" key="3">
    <source>
        <dbReference type="Proteomes" id="UP001172083"/>
    </source>
</evidence>
<keyword evidence="3" id="KW-1185">Reference proteome</keyword>
<dbReference type="EC" id="3.1.-.-" evidence="2"/>